<dbReference type="EMBL" id="CYKH01000219">
    <property type="protein sequence ID" value="CUE95858.1"/>
    <property type="molecule type" value="Genomic_DNA"/>
</dbReference>
<dbReference type="InterPro" id="IPR036291">
    <property type="entry name" value="NAD(P)-bd_dom_sf"/>
</dbReference>
<comment type="similarity">
    <text evidence="1">Belongs to the saccharopine dehydrogenase family.</text>
</comment>
<name>A0A0S4IJU8_BODSA</name>
<evidence type="ECO:0000313" key="3">
    <source>
        <dbReference type="EMBL" id="CUE95858.1"/>
    </source>
</evidence>
<dbReference type="InterPro" id="IPR005097">
    <property type="entry name" value="Sacchrp_dh_NADP-bd"/>
</dbReference>
<dbReference type="PANTHER" id="PTHR12286">
    <property type="entry name" value="SACCHAROPINE DEHYDROGENASE-LIKE OXIDOREDUCTASE"/>
    <property type="match status" value="1"/>
</dbReference>
<dbReference type="GO" id="GO:0005739">
    <property type="term" value="C:mitochondrion"/>
    <property type="evidence" value="ECO:0007669"/>
    <property type="project" value="TreeGrafter"/>
</dbReference>
<evidence type="ECO:0000256" key="1">
    <source>
        <dbReference type="ARBA" id="ARBA00038048"/>
    </source>
</evidence>
<feature type="domain" description="Saccharopine dehydrogenase NADP binding" evidence="2">
    <location>
        <begin position="10"/>
        <end position="134"/>
    </location>
</feature>
<gene>
    <name evidence="3" type="ORF">BSAL_57680</name>
</gene>
<evidence type="ECO:0000259" key="2">
    <source>
        <dbReference type="Pfam" id="PF03435"/>
    </source>
</evidence>
<dbReference type="InterPro" id="IPR051276">
    <property type="entry name" value="Saccharopine_DH-like_oxidrdct"/>
</dbReference>
<dbReference type="OMA" id="MQLRYHD"/>
<dbReference type="VEuPathDB" id="TriTrypDB:BSAL_57680"/>
<proteinExistence type="inferred from homology"/>
<dbReference type="GO" id="GO:0009247">
    <property type="term" value="P:glycolipid biosynthetic process"/>
    <property type="evidence" value="ECO:0007669"/>
    <property type="project" value="TreeGrafter"/>
</dbReference>
<dbReference type="PANTHER" id="PTHR12286:SF5">
    <property type="entry name" value="SACCHAROPINE DEHYDROGENASE-LIKE OXIDOREDUCTASE"/>
    <property type="match status" value="1"/>
</dbReference>
<dbReference type="GO" id="GO:0005811">
    <property type="term" value="C:lipid droplet"/>
    <property type="evidence" value="ECO:0007669"/>
    <property type="project" value="TreeGrafter"/>
</dbReference>
<dbReference type="OrthoDB" id="10268090at2759"/>
<dbReference type="AlphaFoldDB" id="A0A0S4IJU8"/>
<protein>
    <submittedName>
        <fullName evidence="3">Saccharopine dehydrogenase, putative</fullName>
    </submittedName>
</protein>
<dbReference type="Gene3D" id="3.40.50.720">
    <property type="entry name" value="NAD(P)-binding Rossmann-like Domain"/>
    <property type="match status" value="1"/>
</dbReference>
<reference evidence="4" key="1">
    <citation type="submission" date="2015-09" db="EMBL/GenBank/DDBJ databases">
        <authorList>
            <consortium name="Pathogen Informatics"/>
        </authorList>
    </citation>
    <scope>NUCLEOTIDE SEQUENCE [LARGE SCALE GENOMIC DNA]</scope>
    <source>
        <strain evidence="4">Lake Konstanz</strain>
    </source>
</reference>
<sequence length="397" mass="42290">MPATTRAYDVVVLGATGYSGRKVCIHLAKVADKYKWAIAGRDPKKLEALTKDLSLGPEVGVLVADTSNSVALDALCSNTTVVIACAGPFDRVGLPVVDACVRNKTHYCDITGEFQFFRKVIEKYDTVAAQDKVMLVPCCGFDCVPSDLGNWLVHESAKAQNLDIKSVVGYFQGSGSPSGGTMASFANLFETIERKDFSPSSLNPTNAPKVPTPRTTWISYAKDIGRWAGPYIMSGINERVVRRSNALNNKVASYVEASVGSLPSVVTGTLGLILFGVLIGTAPLRSLLVRYVFPAPGTGPSDEQLKSGFFKATFVGKTATGERVDVLVKDSRDAYTATGVFAASCGLVAADLARRNAVTTGGVLTSSSAFGTDLVDRLREAGMTFELLSKDSNKKRN</sequence>
<dbReference type="Proteomes" id="UP000051952">
    <property type="component" value="Unassembled WGS sequence"/>
</dbReference>
<accession>A0A0S4IJU8</accession>
<dbReference type="GO" id="GO:0005886">
    <property type="term" value="C:plasma membrane"/>
    <property type="evidence" value="ECO:0007669"/>
    <property type="project" value="TreeGrafter"/>
</dbReference>
<evidence type="ECO:0000313" key="4">
    <source>
        <dbReference type="Proteomes" id="UP000051952"/>
    </source>
</evidence>
<keyword evidence="4" id="KW-1185">Reference proteome</keyword>
<organism evidence="3 4">
    <name type="scientific">Bodo saltans</name>
    <name type="common">Flagellated protozoan</name>
    <dbReference type="NCBI Taxonomy" id="75058"/>
    <lineage>
        <taxon>Eukaryota</taxon>
        <taxon>Discoba</taxon>
        <taxon>Euglenozoa</taxon>
        <taxon>Kinetoplastea</taxon>
        <taxon>Metakinetoplastina</taxon>
        <taxon>Eubodonida</taxon>
        <taxon>Bodonidae</taxon>
        <taxon>Bodo</taxon>
    </lineage>
</organism>
<dbReference type="SUPFAM" id="SSF51735">
    <property type="entry name" value="NAD(P)-binding Rossmann-fold domains"/>
    <property type="match status" value="1"/>
</dbReference>
<dbReference type="Pfam" id="PF03435">
    <property type="entry name" value="Sacchrp_dh_NADP"/>
    <property type="match status" value="1"/>
</dbReference>